<evidence type="ECO:0000313" key="3">
    <source>
        <dbReference type="Ensembl" id="ENSSHAP00000032835.1"/>
    </source>
</evidence>
<evidence type="ECO:0000256" key="1">
    <source>
        <dbReference type="ARBA" id="ARBA00023157"/>
    </source>
</evidence>
<reference evidence="3" key="2">
    <citation type="submission" date="2025-08" db="UniProtKB">
        <authorList>
            <consortium name="Ensembl"/>
        </authorList>
    </citation>
    <scope>IDENTIFICATION</scope>
</reference>
<dbReference type="PROSITE" id="PS50279">
    <property type="entry name" value="BPTI_KUNITZ_2"/>
    <property type="match status" value="1"/>
</dbReference>
<dbReference type="InterPro" id="IPR002223">
    <property type="entry name" value="Kunitz_BPTI"/>
</dbReference>
<evidence type="ECO:0000313" key="4">
    <source>
        <dbReference type="Proteomes" id="UP000007648"/>
    </source>
</evidence>
<dbReference type="AlphaFoldDB" id="A0A7N4P7H5"/>
<dbReference type="Gene3D" id="4.10.410.10">
    <property type="entry name" value="Pancreatic trypsin inhibitor Kunitz domain"/>
    <property type="match status" value="1"/>
</dbReference>
<keyword evidence="1" id="KW-1015">Disulfide bond</keyword>
<evidence type="ECO:0000259" key="2">
    <source>
        <dbReference type="PROSITE" id="PS50279"/>
    </source>
</evidence>
<organism evidence="3 4">
    <name type="scientific">Sarcophilus harrisii</name>
    <name type="common">Tasmanian devil</name>
    <name type="synonym">Sarcophilus laniarius</name>
    <dbReference type="NCBI Taxonomy" id="9305"/>
    <lineage>
        <taxon>Eukaryota</taxon>
        <taxon>Metazoa</taxon>
        <taxon>Chordata</taxon>
        <taxon>Craniata</taxon>
        <taxon>Vertebrata</taxon>
        <taxon>Euteleostomi</taxon>
        <taxon>Mammalia</taxon>
        <taxon>Metatheria</taxon>
        <taxon>Dasyuromorphia</taxon>
        <taxon>Dasyuridae</taxon>
        <taxon>Sarcophilus</taxon>
    </lineage>
</organism>
<dbReference type="PRINTS" id="PR00759">
    <property type="entry name" value="BASICPTASE"/>
</dbReference>
<reference evidence="3 4" key="1">
    <citation type="journal article" date="2011" name="Proc. Natl. Acad. Sci. U.S.A.">
        <title>Genetic diversity and population structure of the endangered marsupial Sarcophilus harrisii (Tasmanian devil).</title>
        <authorList>
            <person name="Miller W."/>
            <person name="Hayes V.M."/>
            <person name="Ratan A."/>
            <person name="Petersen D.C."/>
            <person name="Wittekindt N.E."/>
            <person name="Miller J."/>
            <person name="Walenz B."/>
            <person name="Knight J."/>
            <person name="Qi J."/>
            <person name="Zhao F."/>
            <person name="Wang Q."/>
            <person name="Bedoya-Reina O.C."/>
            <person name="Katiyar N."/>
            <person name="Tomsho L.P."/>
            <person name="Kasson L.M."/>
            <person name="Hardie R.A."/>
            <person name="Woodbridge P."/>
            <person name="Tindall E.A."/>
            <person name="Bertelsen M.F."/>
            <person name="Dixon D."/>
            <person name="Pyecroft S."/>
            <person name="Helgen K.M."/>
            <person name="Lesk A.M."/>
            <person name="Pringle T.H."/>
            <person name="Patterson N."/>
            <person name="Zhang Y."/>
            <person name="Kreiss A."/>
            <person name="Woods G.M."/>
            <person name="Jones M.E."/>
            <person name="Schuster S.C."/>
        </authorList>
    </citation>
    <scope>NUCLEOTIDE SEQUENCE [LARGE SCALE GENOMIC DNA]</scope>
</reference>
<proteinExistence type="predicted"/>
<dbReference type="PANTHER" id="PTHR10083:SF373">
    <property type="entry name" value="SERINE PEPTIDASE INHIBITOR, KUNITZ TYPE, 2"/>
    <property type="match status" value="1"/>
</dbReference>
<dbReference type="InterPro" id="IPR050098">
    <property type="entry name" value="TFPI/VKTCI-like"/>
</dbReference>
<name>A0A7N4P7H5_SARHA</name>
<dbReference type="CDD" id="cd00109">
    <property type="entry name" value="Kunitz-type"/>
    <property type="match status" value="1"/>
</dbReference>
<keyword evidence="4" id="KW-1185">Reference proteome</keyword>
<dbReference type="SUPFAM" id="SSF57362">
    <property type="entry name" value="BPTI-like"/>
    <property type="match status" value="1"/>
</dbReference>
<dbReference type="GO" id="GO:0005615">
    <property type="term" value="C:extracellular space"/>
    <property type="evidence" value="ECO:0007669"/>
    <property type="project" value="TreeGrafter"/>
</dbReference>
<dbReference type="InterPro" id="IPR036880">
    <property type="entry name" value="Kunitz_BPTI_sf"/>
</dbReference>
<dbReference type="SMART" id="SM00131">
    <property type="entry name" value="KU"/>
    <property type="match status" value="1"/>
</dbReference>
<dbReference type="PROSITE" id="PS00280">
    <property type="entry name" value="BPTI_KUNITZ_1"/>
    <property type="match status" value="1"/>
</dbReference>
<dbReference type="Proteomes" id="UP000007648">
    <property type="component" value="Unassembled WGS sequence"/>
</dbReference>
<dbReference type="FunCoup" id="A0A7N4P7H5">
    <property type="interactions" value="1"/>
</dbReference>
<dbReference type="InterPro" id="IPR020901">
    <property type="entry name" value="Prtase_inh_Kunz-CS"/>
</dbReference>
<dbReference type="InParanoid" id="A0A7N4P7H5"/>
<dbReference type="Pfam" id="PF00014">
    <property type="entry name" value="Kunitz_BPTI"/>
    <property type="match status" value="1"/>
</dbReference>
<dbReference type="GeneTree" id="ENSGT01150000288132"/>
<protein>
    <recommendedName>
        <fullName evidence="2">BPTI/Kunitz inhibitor domain-containing protein</fullName>
    </recommendedName>
</protein>
<sequence length="61" mass="6786">MERPEFCKEAEDQGGCRALIPRWFYDFTTSTCSLFIYGGCEGNSNNFESKADCLQTCSGVA</sequence>
<dbReference type="PANTHER" id="PTHR10083">
    <property type="entry name" value="KUNITZ-TYPE PROTEASE INHIBITOR-RELATED"/>
    <property type="match status" value="1"/>
</dbReference>
<feature type="domain" description="BPTI/Kunitz inhibitor" evidence="2">
    <location>
        <begin position="7"/>
        <end position="57"/>
    </location>
</feature>
<dbReference type="GO" id="GO:0004867">
    <property type="term" value="F:serine-type endopeptidase inhibitor activity"/>
    <property type="evidence" value="ECO:0007669"/>
    <property type="project" value="InterPro"/>
</dbReference>
<reference evidence="3" key="3">
    <citation type="submission" date="2025-09" db="UniProtKB">
        <authorList>
            <consortium name="Ensembl"/>
        </authorList>
    </citation>
    <scope>IDENTIFICATION</scope>
</reference>
<accession>A0A7N4P7H5</accession>
<dbReference type="Ensembl" id="ENSSHAT00000047753.1">
    <property type="protein sequence ID" value="ENSSHAP00000032835.1"/>
    <property type="gene ID" value="ENSSHAG00000024438.1"/>
</dbReference>